<dbReference type="Proteomes" id="UP000282926">
    <property type="component" value="Unassembled WGS sequence"/>
</dbReference>
<keyword evidence="1" id="KW-0472">Membrane</keyword>
<comment type="caution">
    <text evidence="2">The sequence shown here is derived from an EMBL/GenBank/DDBJ whole genome shotgun (WGS) entry which is preliminary data.</text>
</comment>
<feature type="transmembrane region" description="Helical" evidence="1">
    <location>
        <begin position="85"/>
        <end position="115"/>
    </location>
</feature>
<gene>
    <name evidence="2" type="ORF">EA187_12785</name>
</gene>
<keyword evidence="3" id="KW-1185">Reference proteome</keyword>
<name>A0ABY0CR92_9DELT</name>
<protein>
    <submittedName>
        <fullName evidence="2">Uncharacterized protein</fullName>
    </submittedName>
</protein>
<accession>A0ABY0CR92</accession>
<evidence type="ECO:0000313" key="2">
    <source>
        <dbReference type="EMBL" id="RVU43084.1"/>
    </source>
</evidence>
<evidence type="ECO:0000313" key="3">
    <source>
        <dbReference type="Proteomes" id="UP000282926"/>
    </source>
</evidence>
<evidence type="ECO:0000256" key="1">
    <source>
        <dbReference type="SAM" id="Phobius"/>
    </source>
</evidence>
<dbReference type="RefSeq" id="WP_115605287.1">
    <property type="nucleotide sequence ID" value="NZ_SADD01000007.1"/>
</dbReference>
<reference evidence="2 3" key="1">
    <citation type="submission" date="2019-01" db="EMBL/GenBank/DDBJ databases">
        <title>Lujinxingia litoralis gen. nov., sp. nov. and Lujinxingia sediminis gen. nov., sp. nov., new members in the order Bradymonadales, isolated from coastal sediment.</title>
        <authorList>
            <person name="Li C.-M."/>
        </authorList>
    </citation>
    <scope>NUCLEOTIDE SEQUENCE [LARGE SCALE GENOMIC DNA]</scope>
    <source>
        <strain evidence="2 3">SEH01</strain>
    </source>
</reference>
<proteinExistence type="predicted"/>
<keyword evidence="1" id="KW-0812">Transmembrane</keyword>
<keyword evidence="1" id="KW-1133">Transmembrane helix</keyword>
<dbReference type="EMBL" id="SADD01000007">
    <property type="protein sequence ID" value="RVU43084.1"/>
    <property type="molecule type" value="Genomic_DNA"/>
</dbReference>
<organism evidence="2 3">
    <name type="scientific">Lujinxingia sediminis</name>
    <dbReference type="NCBI Taxonomy" id="2480984"/>
    <lineage>
        <taxon>Bacteria</taxon>
        <taxon>Deltaproteobacteria</taxon>
        <taxon>Bradymonadales</taxon>
        <taxon>Lujinxingiaceae</taxon>
        <taxon>Lujinxingia</taxon>
    </lineage>
</organism>
<feature type="transmembrane region" description="Helical" evidence="1">
    <location>
        <begin position="127"/>
        <end position="152"/>
    </location>
</feature>
<sequence>MKFRVNHPRFQTKRIVITSSFIGKPKLCADEDTFTEMNVQYHVADDAGEWVPFELQKSNLFDPVPRLLIDNEPFEIAPPLQWYEWAWVGIPFLLIPTAGCLGGGIGSMAIMLNVLVFRGLQRGFVRWALTFAISMGAIVFTLTLATMVHLALVE</sequence>